<evidence type="ECO:0000259" key="4">
    <source>
        <dbReference type="Pfam" id="PF10187"/>
    </source>
</evidence>
<dbReference type="Pfam" id="PF10187">
    <property type="entry name" value="FAM192A_Fyv6_N"/>
    <property type="match status" value="1"/>
</dbReference>
<accession>A0A0D2DQH5</accession>
<evidence type="ECO:0000256" key="2">
    <source>
        <dbReference type="ARBA" id="ARBA00023242"/>
    </source>
</evidence>
<feature type="region of interest" description="Disordered" evidence="3">
    <location>
        <begin position="1"/>
        <end position="29"/>
    </location>
</feature>
<dbReference type="VEuPathDB" id="FungiDB:PV06_10016"/>
<feature type="compositionally biased region" description="Polar residues" evidence="3">
    <location>
        <begin position="165"/>
        <end position="183"/>
    </location>
</feature>
<dbReference type="InterPro" id="IPR019331">
    <property type="entry name" value="FAM192A/Fyv6_N"/>
</dbReference>
<dbReference type="PANTHER" id="PTHR13495">
    <property type="entry name" value="NEFA-INTERACTING NUCLEAR PROTEIN NIP30"/>
    <property type="match status" value="1"/>
</dbReference>
<keyword evidence="6" id="KW-1185">Reference proteome</keyword>
<organism evidence="5 6">
    <name type="scientific">Exophiala oligosperma</name>
    <dbReference type="NCBI Taxonomy" id="215243"/>
    <lineage>
        <taxon>Eukaryota</taxon>
        <taxon>Fungi</taxon>
        <taxon>Dikarya</taxon>
        <taxon>Ascomycota</taxon>
        <taxon>Pezizomycotina</taxon>
        <taxon>Eurotiomycetes</taxon>
        <taxon>Chaetothyriomycetidae</taxon>
        <taxon>Chaetothyriales</taxon>
        <taxon>Herpotrichiellaceae</taxon>
        <taxon>Exophiala</taxon>
    </lineage>
</organism>
<evidence type="ECO:0000313" key="6">
    <source>
        <dbReference type="Proteomes" id="UP000053342"/>
    </source>
</evidence>
<feature type="compositionally biased region" description="Polar residues" evidence="3">
    <location>
        <begin position="198"/>
        <end position="209"/>
    </location>
</feature>
<evidence type="ECO:0000313" key="5">
    <source>
        <dbReference type="EMBL" id="KIW38044.1"/>
    </source>
</evidence>
<keyword evidence="2" id="KW-0539">Nucleus</keyword>
<gene>
    <name evidence="5" type="ORF">PV06_10016</name>
</gene>
<dbReference type="PANTHER" id="PTHR13495:SF0">
    <property type="entry name" value="PSME3-INTERACTING PROTEIN"/>
    <property type="match status" value="1"/>
</dbReference>
<dbReference type="InterPro" id="IPR039845">
    <property type="entry name" value="FAM192A"/>
</dbReference>
<dbReference type="HOGENOM" id="CLU_067596_0_0_1"/>
<evidence type="ECO:0000256" key="3">
    <source>
        <dbReference type="SAM" id="MobiDB-lite"/>
    </source>
</evidence>
<evidence type="ECO:0000256" key="1">
    <source>
        <dbReference type="ARBA" id="ARBA00004123"/>
    </source>
</evidence>
<proteinExistence type="predicted"/>
<feature type="compositionally biased region" description="Basic and acidic residues" evidence="3">
    <location>
        <begin position="99"/>
        <end position="111"/>
    </location>
</feature>
<feature type="compositionally biased region" description="Basic and acidic residues" evidence="3">
    <location>
        <begin position="122"/>
        <end position="140"/>
    </location>
</feature>
<comment type="subcellular location">
    <subcellularLocation>
        <location evidence="1">Nucleus</location>
    </subcellularLocation>
</comment>
<dbReference type="RefSeq" id="XP_016258260.1">
    <property type="nucleotide sequence ID" value="XM_016411506.1"/>
</dbReference>
<dbReference type="AlphaFoldDB" id="A0A0D2DQH5"/>
<dbReference type="GeneID" id="27362090"/>
<dbReference type="GO" id="GO:0005634">
    <property type="term" value="C:nucleus"/>
    <property type="evidence" value="ECO:0007669"/>
    <property type="project" value="UniProtKB-SubCell"/>
</dbReference>
<reference evidence="5 6" key="1">
    <citation type="submission" date="2015-01" db="EMBL/GenBank/DDBJ databases">
        <title>The Genome Sequence of Exophiala oligosperma CBS72588.</title>
        <authorList>
            <consortium name="The Broad Institute Genomics Platform"/>
            <person name="Cuomo C."/>
            <person name="de Hoog S."/>
            <person name="Gorbushina A."/>
            <person name="Stielow B."/>
            <person name="Teixiera M."/>
            <person name="Abouelleil A."/>
            <person name="Chapman S.B."/>
            <person name="Priest M."/>
            <person name="Young S.K."/>
            <person name="Wortman J."/>
            <person name="Nusbaum C."/>
            <person name="Birren B."/>
        </authorList>
    </citation>
    <scope>NUCLEOTIDE SEQUENCE [LARGE SCALE GENOMIC DNA]</scope>
    <source>
        <strain evidence="5 6">CBS 72588</strain>
    </source>
</reference>
<dbReference type="OrthoDB" id="75807at2759"/>
<dbReference type="Proteomes" id="UP000053342">
    <property type="component" value="Unassembled WGS sequence"/>
</dbReference>
<feature type="region of interest" description="Disordered" evidence="3">
    <location>
        <begin position="99"/>
        <end position="224"/>
    </location>
</feature>
<dbReference type="EMBL" id="KN847342">
    <property type="protein sequence ID" value="KIW38044.1"/>
    <property type="molecule type" value="Genomic_DNA"/>
</dbReference>
<protein>
    <recommendedName>
        <fullName evidence="4">FAM192A/Fyv6 N-terminal domain-containing protein</fullName>
    </recommendedName>
</protein>
<sequence>MNLFQPQQHVPYAGTEPGSESNEKEDDAWVKARQQIEALKKPKPAEEGKQEGGESLYEVLQRNKAAKQEAFEESIKLKNQFRALDDDEVDFLDSVLESERAKEDAAKREMSEQLEAFRSQRAKAEKDLLEHEKPDEEERVGAPVGKNTWTAQKKRRRRDEETKAIATNKTRKLSSSTENTPRQPTGLEESREIATHEAANQSSTAQVKSTPVALGLGDYSSDED</sequence>
<dbReference type="STRING" id="215243.A0A0D2DQH5"/>
<feature type="domain" description="FAM192A/Fyv6 N-terminal" evidence="4">
    <location>
        <begin position="19"/>
        <end position="118"/>
    </location>
</feature>
<name>A0A0D2DQH5_9EURO</name>